<reference evidence="1 2" key="1">
    <citation type="journal article" date="2011" name="Science">
        <title>The ecoresponsive genome of Daphnia pulex.</title>
        <authorList>
            <person name="Colbourne J.K."/>
            <person name="Pfrender M.E."/>
            <person name="Gilbert D."/>
            <person name="Thomas W.K."/>
            <person name="Tucker A."/>
            <person name="Oakley T.H."/>
            <person name="Tokishita S."/>
            <person name="Aerts A."/>
            <person name="Arnold G.J."/>
            <person name="Basu M.K."/>
            <person name="Bauer D.J."/>
            <person name="Caceres C.E."/>
            <person name="Carmel L."/>
            <person name="Casola C."/>
            <person name="Choi J.H."/>
            <person name="Detter J.C."/>
            <person name="Dong Q."/>
            <person name="Dusheyko S."/>
            <person name="Eads B.D."/>
            <person name="Frohlich T."/>
            <person name="Geiler-Samerotte K.A."/>
            <person name="Gerlach D."/>
            <person name="Hatcher P."/>
            <person name="Jogdeo S."/>
            <person name="Krijgsveld J."/>
            <person name="Kriventseva E.V."/>
            <person name="Kultz D."/>
            <person name="Laforsch C."/>
            <person name="Lindquist E."/>
            <person name="Lopez J."/>
            <person name="Manak J.R."/>
            <person name="Muller J."/>
            <person name="Pangilinan J."/>
            <person name="Patwardhan R.P."/>
            <person name="Pitluck S."/>
            <person name="Pritham E.J."/>
            <person name="Rechtsteiner A."/>
            <person name="Rho M."/>
            <person name="Rogozin I.B."/>
            <person name="Sakarya O."/>
            <person name="Salamov A."/>
            <person name="Schaack S."/>
            <person name="Shapiro H."/>
            <person name="Shiga Y."/>
            <person name="Skalitzky C."/>
            <person name="Smith Z."/>
            <person name="Souvorov A."/>
            <person name="Sung W."/>
            <person name="Tang Z."/>
            <person name="Tsuchiya D."/>
            <person name="Tu H."/>
            <person name="Vos H."/>
            <person name="Wang M."/>
            <person name="Wolf Y.I."/>
            <person name="Yamagata H."/>
            <person name="Yamada T."/>
            <person name="Ye Y."/>
            <person name="Shaw J.R."/>
            <person name="Andrews J."/>
            <person name="Crease T.J."/>
            <person name="Tang H."/>
            <person name="Lucas S.M."/>
            <person name="Robertson H.M."/>
            <person name="Bork P."/>
            <person name="Koonin E.V."/>
            <person name="Zdobnov E.M."/>
            <person name="Grigoriev I.V."/>
            <person name="Lynch M."/>
            <person name="Boore J.L."/>
        </authorList>
    </citation>
    <scope>NUCLEOTIDE SEQUENCE [LARGE SCALE GENOMIC DNA]</scope>
</reference>
<dbReference type="AlphaFoldDB" id="E9HAN0"/>
<dbReference type="Proteomes" id="UP000000305">
    <property type="component" value="Unassembled WGS sequence"/>
</dbReference>
<evidence type="ECO:0000313" key="2">
    <source>
        <dbReference type="Proteomes" id="UP000000305"/>
    </source>
</evidence>
<evidence type="ECO:0000313" key="1">
    <source>
        <dbReference type="EMBL" id="EFX71210.1"/>
    </source>
</evidence>
<organism evidence="1 2">
    <name type="scientific">Daphnia pulex</name>
    <name type="common">Water flea</name>
    <dbReference type="NCBI Taxonomy" id="6669"/>
    <lineage>
        <taxon>Eukaryota</taxon>
        <taxon>Metazoa</taxon>
        <taxon>Ecdysozoa</taxon>
        <taxon>Arthropoda</taxon>
        <taxon>Crustacea</taxon>
        <taxon>Branchiopoda</taxon>
        <taxon>Diplostraca</taxon>
        <taxon>Cladocera</taxon>
        <taxon>Anomopoda</taxon>
        <taxon>Daphniidae</taxon>
        <taxon>Daphnia</taxon>
    </lineage>
</organism>
<keyword evidence="2" id="KW-1185">Reference proteome</keyword>
<dbReference type="EMBL" id="GL732612">
    <property type="protein sequence ID" value="EFX71210.1"/>
    <property type="molecule type" value="Genomic_DNA"/>
</dbReference>
<name>E9HAN0_DAPPU</name>
<dbReference type="HOGENOM" id="CLU_1733355_0_0_1"/>
<accession>E9HAN0</accession>
<protein>
    <submittedName>
        <fullName evidence="1">Uncharacterized protein</fullName>
    </submittedName>
</protein>
<dbReference type="InParanoid" id="E9HAN0"/>
<dbReference type="KEGG" id="dpx:DAPPUDRAFT_111981"/>
<sequence length="151" mass="17796">MKLDHWKLEAVEVEDAEELFWPTSPTRYYSIPRSTQQQQQRPPPRMDKLMHSPTPLQQLALEAFLAQLKNLCQEKNYGENKRALKHYLKFQLPATIRQQLLDMSMKDSRIYTLIDVTYRSFFFFHSARGAAARERLFLAAIFSSLLSIEWG</sequence>
<proteinExistence type="predicted"/>
<gene>
    <name evidence="1" type="ORF">DAPPUDRAFT_111981</name>
</gene>